<dbReference type="Pfam" id="PF03181">
    <property type="entry name" value="BURP"/>
    <property type="match status" value="1"/>
</dbReference>
<feature type="domain" description="BURP" evidence="2">
    <location>
        <begin position="145"/>
        <end position="354"/>
    </location>
</feature>
<dbReference type="PANTHER" id="PTHR31236:SF45">
    <property type="entry name" value="BURP DOMAIN-CONTAINING PROTEIN"/>
    <property type="match status" value="1"/>
</dbReference>
<evidence type="ECO:0000256" key="1">
    <source>
        <dbReference type="SAM" id="SignalP"/>
    </source>
</evidence>
<keyword evidence="4" id="KW-1185">Reference proteome</keyword>
<evidence type="ECO:0000313" key="3">
    <source>
        <dbReference type="EMBL" id="KAG0576918.1"/>
    </source>
</evidence>
<keyword evidence="1" id="KW-0732">Signal</keyword>
<feature type="signal peptide" evidence="1">
    <location>
        <begin position="1"/>
        <end position="21"/>
    </location>
</feature>
<reference evidence="3" key="1">
    <citation type="submission" date="2020-06" db="EMBL/GenBank/DDBJ databases">
        <title>WGS assembly of Ceratodon purpureus strain R40.</title>
        <authorList>
            <person name="Carey S.B."/>
            <person name="Jenkins J."/>
            <person name="Shu S."/>
            <person name="Lovell J.T."/>
            <person name="Sreedasyam A."/>
            <person name="Maumus F."/>
            <person name="Tiley G.P."/>
            <person name="Fernandez-Pozo N."/>
            <person name="Barry K."/>
            <person name="Chen C."/>
            <person name="Wang M."/>
            <person name="Lipzen A."/>
            <person name="Daum C."/>
            <person name="Saski C.A."/>
            <person name="Payton A.C."/>
            <person name="Mcbreen J.C."/>
            <person name="Conrad R.E."/>
            <person name="Kollar L.M."/>
            <person name="Olsson S."/>
            <person name="Huttunen S."/>
            <person name="Landis J.B."/>
            <person name="Wickett N.J."/>
            <person name="Johnson M.G."/>
            <person name="Rensing S.A."/>
            <person name="Grimwood J."/>
            <person name="Schmutz J."/>
            <person name="Mcdaniel S.F."/>
        </authorList>
    </citation>
    <scope>NUCLEOTIDE SEQUENCE</scope>
    <source>
        <strain evidence="3">R40</strain>
    </source>
</reference>
<comment type="caution">
    <text evidence="3">The sequence shown here is derived from an EMBL/GenBank/DDBJ whole genome shotgun (WGS) entry which is preliminary data.</text>
</comment>
<proteinExistence type="predicted"/>
<accession>A0A8T0I2Y3</accession>
<sequence>MASSSTFAVVLVFMALGGVLAAEAAGRPSGTLGWNANGINTEDMSGLQRLSIPTWLMASDSPLDADRTSKYLDQVNDKTLGQHGKEFCQEAKLQCQADIAIVDPTLRISRSSLLDQELFQQTRDLVDASRAMQFERNAINKDSEIVLPQNLHDSYPTVSFLPQSLAEKMPFSSAKMPELLDSLNIAHDSNMAIMMSRTVGQCEAQEQGKDTRKCVTSLEGMKTFVGSSLPQDKRIAALERSSSLPGAGESRSKDSWKVLDAKLYDRAVVCRNSVFPYAVFECHDTSKTNMHIYQVEMQGRDGSRIHEVAACHENNSVHSITNSINGNTDQSGTISRAAEACHWVTDSLIWTPTN</sequence>
<feature type="chain" id="PRO_5035895114" description="BURP domain-containing protein" evidence="1">
    <location>
        <begin position="22"/>
        <end position="354"/>
    </location>
</feature>
<evidence type="ECO:0000313" key="4">
    <source>
        <dbReference type="Proteomes" id="UP000822688"/>
    </source>
</evidence>
<protein>
    <recommendedName>
        <fullName evidence="2">BURP domain-containing protein</fullName>
    </recommendedName>
</protein>
<dbReference type="PANTHER" id="PTHR31236">
    <property type="entry name" value="BURP DOMAIN PROTEIN USPL1-LIKE"/>
    <property type="match status" value="1"/>
</dbReference>
<dbReference type="SMART" id="SM01045">
    <property type="entry name" value="BURP"/>
    <property type="match status" value="1"/>
</dbReference>
<dbReference type="PROSITE" id="PS51277">
    <property type="entry name" value="BURP"/>
    <property type="match status" value="1"/>
</dbReference>
<gene>
    <name evidence="3" type="ORF">KC19_5G118000</name>
</gene>
<evidence type="ECO:0000259" key="2">
    <source>
        <dbReference type="PROSITE" id="PS51277"/>
    </source>
</evidence>
<dbReference type="InterPro" id="IPR004873">
    <property type="entry name" value="BURP_dom"/>
</dbReference>
<dbReference type="InterPro" id="IPR044816">
    <property type="entry name" value="BURP"/>
</dbReference>
<organism evidence="3 4">
    <name type="scientific">Ceratodon purpureus</name>
    <name type="common">Fire moss</name>
    <name type="synonym">Dicranum purpureum</name>
    <dbReference type="NCBI Taxonomy" id="3225"/>
    <lineage>
        <taxon>Eukaryota</taxon>
        <taxon>Viridiplantae</taxon>
        <taxon>Streptophyta</taxon>
        <taxon>Embryophyta</taxon>
        <taxon>Bryophyta</taxon>
        <taxon>Bryophytina</taxon>
        <taxon>Bryopsida</taxon>
        <taxon>Dicranidae</taxon>
        <taxon>Pseudoditrichales</taxon>
        <taxon>Ditrichaceae</taxon>
        <taxon>Ceratodon</taxon>
    </lineage>
</organism>
<dbReference type="AlphaFoldDB" id="A0A8T0I2Y3"/>
<name>A0A8T0I2Y3_CERPU</name>
<dbReference type="Proteomes" id="UP000822688">
    <property type="component" value="Chromosome 5"/>
</dbReference>
<dbReference type="EMBL" id="CM026425">
    <property type="protein sequence ID" value="KAG0576918.1"/>
    <property type="molecule type" value="Genomic_DNA"/>
</dbReference>